<evidence type="ECO:0000256" key="3">
    <source>
        <dbReference type="PROSITE-ProRule" id="PRU00176"/>
    </source>
</evidence>
<evidence type="ECO:0000256" key="1">
    <source>
        <dbReference type="ARBA" id="ARBA00004123"/>
    </source>
</evidence>
<evidence type="ECO:0000256" key="4">
    <source>
        <dbReference type="SAM" id="MobiDB-lite"/>
    </source>
</evidence>
<dbReference type="AlphaFoldDB" id="A0A7S1AF70"/>
<accession>A0A7S1AF70</accession>
<feature type="compositionally biased region" description="Gly residues" evidence="4">
    <location>
        <begin position="39"/>
        <end position="49"/>
    </location>
</feature>
<evidence type="ECO:0000259" key="5">
    <source>
        <dbReference type="PROSITE" id="PS50102"/>
    </source>
</evidence>
<dbReference type="PANTHER" id="PTHR13948">
    <property type="entry name" value="RNA-BINDING PROTEIN"/>
    <property type="match status" value="1"/>
</dbReference>
<dbReference type="Gene3D" id="3.30.70.330">
    <property type="match status" value="1"/>
</dbReference>
<dbReference type="SMART" id="SM00360">
    <property type="entry name" value="RRM"/>
    <property type="match status" value="1"/>
</dbReference>
<dbReference type="GO" id="GO:0005634">
    <property type="term" value="C:nucleus"/>
    <property type="evidence" value="ECO:0007669"/>
    <property type="project" value="UniProtKB-SubCell"/>
</dbReference>
<dbReference type="PANTHER" id="PTHR13948:SF3">
    <property type="entry name" value="FI21118P1"/>
    <property type="match status" value="1"/>
</dbReference>
<evidence type="ECO:0000256" key="2">
    <source>
        <dbReference type="ARBA" id="ARBA00023242"/>
    </source>
</evidence>
<protein>
    <recommendedName>
        <fullName evidence="5">RRM domain-containing protein</fullName>
    </recommendedName>
</protein>
<gene>
    <name evidence="6" type="ORF">NSCI0253_LOCUS25860</name>
</gene>
<comment type="subcellular location">
    <subcellularLocation>
        <location evidence="1">Nucleus</location>
    </subcellularLocation>
</comment>
<keyword evidence="3" id="KW-0694">RNA-binding</keyword>
<dbReference type="InterPro" id="IPR035979">
    <property type="entry name" value="RBD_domain_sf"/>
</dbReference>
<keyword evidence="2" id="KW-0539">Nucleus</keyword>
<dbReference type="InterPro" id="IPR000504">
    <property type="entry name" value="RRM_dom"/>
</dbReference>
<organism evidence="6">
    <name type="scientific">Noctiluca scintillans</name>
    <name type="common">Sea sparkle</name>
    <name type="synonym">Red tide dinoflagellate</name>
    <dbReference type="NCBI Taxonomy" id="2966"/>
    <lineage>
        <taxon>Eukaryota</taxon>
        <taxon>Sar</taxon>
        <taxon>Alveolata</taxon>
        <taxon>Dinophyceae</taxon>
        <taxon>Noctilucales</taxon>
        <taxon>Noctilucaceae</taxon>
        <taxon>Noctiluca</taxon>
    </lineage>
</organism>
<reference evidence="6" key="1">
    <citation type="submission" date="2021-01" db="EMBL/GenBank/DDBJ databases">
        <authorList>
            <person name="Corre E."/>
            <person name="Pelletier E."/>
            <person name="Niang G."/>
            <person name="Scheremetjew M."/>
            <person name="Finn R."/>
            <person name="Kale V."/>
            <person name="Holt S."/>
            <person name="Cochrane G."/>
            <person name="Meng A."/>
            <person name="Brown T."/>
            <person name="Cohen L."/>
        </authorList>
    </citation>
    <scope>NUCLEOTIDE SEQUENCE</scope>
</reference>
<feature type="compositionally biased region" description="Low complexity" evidence="4">
    <location>
        <begin position="16"/>
        <end position="36"/>
    </location>
</feature>
<sequence>MAQDGCKMFRASDIYGARPGPRGPAHAAASRSASRSGDGDGTGVPGGPLVGACTLESTPIGSKAPPPGSHVSWRPSGTNLHETTQTTPAVGALQPSAYGPARQAPASPGCSPYSGAQKAGVIVPKKTMPKAFMKPTPPPMATPNTVVLLGGGLPLGVEKDIEDRVRDVCIAQCFSNADEVRYVSPSLAYIDFPYIDAARAFVRATGGTLTVRGRAYKLQNSSVASNVSAAIVGDEGGFVTADGSVLERPTDTVMVRQLGDMDEVQLRRAVSAVVPAASIRGVRILTDRGTRKSKGFGFVQFRSAGEAEAAFSRILASGAFIEGRKVSISYAKPQTHEQTLEEEMSYRTEQVQIQAQATQALTGINADMWASYFNFVNKGQDGAGGSL</sequence>
<dbReference type="InterPro" id="IPR012677">
    <property type="entry name" value="Nucleotide-bd_a/b_plait_sf"/>
</dbReference>
<dbReference type="Pfam" id="PF00076">
    <property type="entry name" value="RRM_1"/>
    <property type="match status" value="1"/>
</dbReference>
<dbReference type="GO" id="GO:0003723">
    <property type="term" value="F:RNA binding"/>
    <property type="evidence" value="ECO:0007669"/>
    <property type="project" value="UniProtKB-UniRule"/>
</dbReference>
<proteinExistence type="predicted"/>
<feature type="domain" description="RRM" evidence="5">
    <location>
        <begin position="251"/>
        <end position="333"/>
    </location>
</feature>
<dbReference type="SUPFAM" id="SSF54928">
    <property type="entry name" value="RNA-binding domain, RBD"/>
    <property type="match status" value="1"/>
</dbReference>
<dbReference type="PROSITE" id="PS50102">
    <property type="entry name" value="RRM"/>
    <property type="match status" value="1"/>
</dbReference>
<evidence type="ECO:0000313" key="6">
    <source>
        <dbReference type="EMBL" id="CAD8851510.1"/>
    </source>
</evidence>
<feature type="region of interest" description="Disordered" evidence="4">
    <location>
        <begin position="13"/>
        <end position="83"/>
    </location>
</feature>
<dbReference type="EMBL" id="HBFQ01036672">
    <property type="protein sequence ID" value="CAD8851510.1"/>
    <property type="molecule type" value="Transcribed_RNA"/>
</dbReference>
<dbReference type="GO" id="GO:0000398">
    <property type="term" value="P:mRNA splicing, via spliceosome"/>
    <property type="evidence" value="ECO:0007669"/>
    <property type="project" value="TreeGrafter"/>
</dbReference>
<name>A0A7S1AF70_NOCSC</name>